<feature type="chain" id="PRO_5043131676" evidence="1">
    <location>
        <begin position="26"/>
        <end position="80"/>
    </location>
</feature>
<accession>A0A0R3T5D3</accession>
<dbReference type="Proteomes" id="UP000278807">
    <property type="component" value="Unassembled WGS sequence"/>
</dbReference>
<protein>
    <submittedName>
        <fullName evidence="2 4">Uncharacterized protein</fullName>
    </submittedName>
</protein>
<evidence type="ECO:0000313" key="4">
    <source>
        <dbReference type="WBParaSite" id="HNAJ_0000227101-mRNA-1"/>
    </source>
</evidence>
<organism evidence="4">
    <name type="scientific">Rodentolepis nana</name>
    <name type="common">Dwarf tapeworm</name>
    <name type="synonym">Hymenolepis nana</name>
    <dbReference type="NCBI Taxonomy" id="102285"/>
    <lineage>
        <taxon>Eukaryota</taxon>
        <taxon>Metazoa</taxon>
        <taxon>Spiralia</taxon>
        <taxon>Lophotrochozoa</taxon>
        <taxon>Platyhelminthes</taxon>
        <taxon>Cestoda</taxon>
        <taxon>Eucestoda</taxon>
        <taxon>Cyclophyllidea</taxon>
        <taxon>Hymenolepididae</taxon>
        <taxon>Rodentolepis</taxon>
    </lineage>
</organism>
<gene>
    <name evidence="2" type="ORF">HNAJ_LOCUS2270</name>
</gene>
<evidence type="ECO:0000256" key="1">
    <source>
        <dbReference type="SAM" id="SignalP"/>
    </source>
</evidence>
<proteinExistence type="predicted"/>
<dbReference type="OrthoDB" id="6248403at2759"/>
<evidence type="ECO:0000313" key="2">
    <source>
        <dbReference type="EMBL" id="VDN98129.1"/>
    </source>
</evidence>
<dbReference type="WBParaSite" id="HNAJ_0000227101-mRNA-1">
    <property type="protein sequence ID" value="HNAJ_0000227101-mRNA-1"/>
    <property type="gene ID" value="HNAJ_0000227101"/>
</dbReference>
<keyword evidence="3" id="KW-1185">Reference proteome</keyword>
<reference evidence="4" key="1">
    <citation type="submission" date="2017-02" db="UniProtKB">
        <authorList>
            <consortium name="WormBaseParasite"/>
        </authorList>
    </citation>
    <scope>IDENTIFICATION</scope>
</reference>
<name>A0A0R3T5D3_RODNA</name>
<feature type="signal peptide" evidence="1">
    <location>
        <begin position="1"/>
        <end position="25"/>
    </location>
</feature>
<keyword evidence="1" id="KW-0732">Signal</keyword>
<sequence length="80" mass="9352">MINQLPFFIVAFLVICLQGHNGAEARSLDLMKNSESCSLVREKLLANIERLQKSYEVCWGKAYDRLLRRKRAPELIWDIE</sequence>
<dbReference type="AlphaFoldDB" id="A0A0R3T5D3"/>
<dbReference type="EMBL" id="UZAE01001076">
    <property type="protein sequence ID" value="VDN98129.1"/>
    <property type="molecule type" value="Genomic_DNA"/>
</dbReference>
<reference evidence="2 3" key="2">
    <citation type="submission" date="2018-11" db="EMBL/GenBank/DDBJ databases">
        <authorList>
            <consortium name="Pathogen Informatics"/>
        </authorList>
    </citation>
    <scope>NUCLEOTIDE SEQUENCE [LARGE SCALE GENOMIC DNA]</scope>
</reference>
<evidence type="ECO:0000313" key="3">
    <source>
        <dbReference type="Proteomes" id="UP000278807"/>
    </source>
</evidence>